<name>A0A6A6ARV5_9PLEO</name>
<sequence length="155" mass="17152">MQNAIHRNTTALHRTALQCYPTPIPPSLRTVRSPPEKNSAHRVGTGYFHIYNCLIPRSGPARFTVSSSTMLVRTHIRTHARTVQTQRALAGPKLHTYHPPTCPGSHWCVPGLNHKKLPPRIYTPRPSYQCVCVGVRCSAARCISVQSSAVAAHMV</sequence>
<protein>
    <submittedName>
        <fullName evidence="1">Uncharacterized protein</fullName>
    </submittedName>
</protein>
<proteinExistence type="predicted"/>
<accession>A0A6A6ARV5</accession>
<dbReference type="Proteomes" id="UP000799771">
    <property type="component" value="Unassembled WGS sequence"/>
</dbReference>
<dbReference type="AlphaFoldDB" id="A0A6A6ARV5"/>
<organism evidence="1 2">
    <name type="scientific">Dothidotthia symphoricarpi CBS 119687</name>
    <dbReference type="NCBI Taxonomy" id="1392245"/>
    <lineage>
        <taxon>Eukaryota</taxon>
        <taxon>Fungi</taxon>
        <taxon>Dikarya</taxon>
        <taxon>Ascomycota</taxon>
        <taxon>Pezizomycotina</taxon>
        <taxon>Dothideomycetes</taxon>
        <taxon>Pleosporomycetidae</taxon>
        <taxon>Pleosporales</taxon>
        <taxon>Dothidotthiaceae</taxon>
        <taxon>Dothidotthia</taxon>
    </lineage>
</organism>
<evidence type="ECO:0000313" key="2">
    <source>
        <dbReference type="Proteomes" id="UP000799771"/>
    </source>
</evidence>
<evidence type="ECO:0000313" key="1">
    <source>
        <dbReference type="EMBL" id="KAF2134540.1"/>
    </source>
</evidence>
<keyword evidence="2" id="KW-1185">Reference proteome</keyword>
<dbReference type="RefSeq" id="XP_033528927.1">
    <property type="nucleotide sequence ID" value="XM_033672201.1"/>
</dbReference>
<gene>
    <name evidence="1" type="ORF">P153DRAFT_4197</name>
</gene>
<reference evidence="1" key="1">
    <citation type="journal article" date="2020" name="Stud. Mycol.">
        <title>101 Dothideomycetes genomes: a test case for predicting lifestyles and emergence of pathogens.</title>
        <authorList>
            <person name="Haridas S."/>
            <person name="Albert R."/>
            <person name="Binder M."/>
            <person name="Bloem J."/>
            <person name="Labutti K."/>
            <person name="Salamov A."/>
            <person name="Andreopoulos B."/>
            <person name="Baker S."/>
            <person name="Barry K."/>
            <person name="Bills G."/>
            <person name="Bluhm B."/>
            <person name="Cannon C."/>
            <person name="Castanera R."/>
            <person name="Culley D."/>
            <person name="Daum C."/>
            <person name="Ezra D."/>
            <person name="Gonzalez J."/>
            <person name="Henrissat B."/>
            <person name="Kuo A."/>
            <person name="Liang C."/>
            <person name="Lipzen A."/>
            <person name="Lutzoni F."/>
            <person name="Magnuson J."/>
            <person name="Mondo S."/>
            <person name="Nolan M."/>
            <person name="Ohm R."/>
            <person name="Pangilinan J."/>
            <person name="Park H.-J."/>
            <person name="Ramirez L."/>
            <person name="Alfaro M."/>
            <person name="Sun H."/>
            <person name="Tritt A."/>
            <person name="Yoshinaga Y."/>
            <person name="Zwiers L.-H."/>
            <person name="Turgeon B."/>
            <person name="Goodwin S."/>
            <person name="Spatafora J."/>
            <person name="Crous P."/>
            <person name="Grigoriev I."/>
        </authorList>
    </citation>
    <scope>NUCLEOTIDE SEQUENCE</scope>
    <source>
        <strain evidence="1">CBS 119687</strain>
    </source>
</reference>
<dbReference type="EMBL" id="ML977497">
    <property type="protein sequence ID" value="KAF2134540.1"/>
    <property type="molecule type" value="Genomic_DNA"/>
</dbReference>
<dbReference type="GeneID" id="54412633"/>